<proteinExistence type="predicted"/>
<gene>
    <name evidence="2" type="ORF">OCL06_15065</name>
</gene>
<feature type="chain" id="PRO_5045131468" description="Solute-binding protein family 3/N-terminal domain-containing protein" evidence="1">
    <location>
        <begin position="19"/>
        <end position="288"/>
    </location>
</feature>
<dbReference type="Proteomes" id="UP001209257">
    <property type="component" value="Unassembled WGS sequence"/>
</dbReference>
<dbReference type="EMBL" id="JAOTJC010000013">
    <property type="protein sequence ID" value="MCU7555908.1"/>
    <property type="molecule type" value="Genomic_DNA"/>
</dbReference>
<evidence type="ECO:0000256" key="1">
    <source>
        <dbReference type="SAM" id="SignalP"/>
    </source>
</evidence>
<evidence type="ECO:0000313" key="2">
    <source>
        <dbReference type="EMBL" id="MCU7555908.1"/>
    </source>
</evidence>
<comment type="caution">
    <text evidence="2">The sequence shown here is derived from an EMBL/GenBank/DDBJ whole genome shotgun (WGS) entry which is preliminary data.</text>
</comment>
<accession>A0ABT2VSL3</accession>
<evidence type="ECO:0000313" key="3">
    <source>
        <dbReference type="Proteomes" id="UP001209257"/>
    </source>
</evidence>
<dbReference type="RefSeq" id="WP_262996038.1">
    <property type="nucleotide sequence ID" value="NZ_JAOTJC010000013.1"/>
</dbReference>
<feature type="signal peptide" evidence="1">
    <location>
        <begin position="1"/>
        <end position="18"/>
    </location>
</feature>
<organism evidence="2 3">
    <name type="scientific">Alteromonas salexigens</name>
    <dbReference type="NCBI Taxonomy" id="2982530"/>
    <lineage>
        <taxon>Bacteria</taxon>
        <taxon>Pseudomonadati</taxon>
        <taxon>Pseudomonadota</taxon>
        <taxon>Gammaproteobacteria</taxon>
        <taxon>Alteromonadales</taxon>
        <taxon>Alteromonadaceae</taxon>
        <taxon>Alteromonas/Salinimonas group</taxon>
        <taxon>Alteromonas</taxon>
    </lineage>
</organism>
<dbReference type="SUPFAM" id="SSF53850">
    <property type="entry name" value="Periplasmic binding protein-like II"/>
    <property type="match status" value="1"/>
</dbReference>
<evidence type="ECO:0008006" key="4">
    <source>
        <dbReference type="Google" id="ProtNLM"/>
    </source>
</evidence>
<protein>
    <recommendedName>
        <fullName evidence="4">Solute-binding protein family 3/N-terminal domain-containing protein</fullName>
    </recommendedName>
</protein>
<sequence>MKLWLLMVATLFSYGATAKDTVFRVGTYEDHVPAIKRFIKLHGCPALGEAALNENQILAEYLIFCNALKASGISYELQISGLPVNSRIIDAVKSGLLHASMVGIWVNEVEAEDIHLSAPLFRENEFEKGLYTTRQLAPNFTSLDTIRNAITLTNENWHMDWALLQCAGLRLLHVGLYENMFKMLSRGRGELLPLTFSGKEDFERDPFEQPLVPVAGFKLVFPDSTHFLVSKQTPQSEALQKALEDGLKKLREGGEIKDTYIRLGIINPRVADWQPLGCAGTAPYQHLN</sequence>
<keyword evidence="1" id="KW-0732">Signal</keyword>
<name>A0ABT2VSL3_9ALTE</name>
<reference evidence="3" key="1">
    <citation type="submission" date="2023-07" db="EMBL/GenBank/DDBJ databases">
        <title>Study on multiphase classification of strain Alteromonas salexigens isolated from the Yellow Sea.</title>
        <authorList>
            <person name="Sun L."/>
        </authorList>
    </citation>
    <scope>NUCLEOTIDE SEQUENCE [LARGE SCALE GENOMIC DNA]</scope>
    <source>
        <strain evidence="3">ASW11-19</strain>
    </source>
</reference>
<keyword evidence="3" id="KW-1185">Reference proteome</keyword>